<dbReference type="CDD" id="cd00093">
    <property type="entry name" value="HTH_XRE"/>
    <property type="match status" value="1"/>
</dbReference>
<comment type="caution">
    <text evidence="2">The sequence shown here is derived from an EMBL/GenBank/DDBJ whole genome shotgun (WGS) entry which is preliminary data.</text>
</comment>
<evidence type="ECO:0000259" key="1">
    <source>
        <dbReference type="PROSITE" id="PS50943"/>
    </source>
</evidence>
<gene>
    <name evidence="2" type="ORF">ENM31_01195</name>
</gene>
<reference evidence="2" key="1">
    <citation type="journal article" date="2020" name="mSystems">
        <title>Genome- and Community-Level Interaction Insights into Carbon Utilization and Element Cycling Functions of Hydrothermarchaeota in Hydrothermal Sediment.</title>
        <authorList>
            <person name="Zhou Z."/>
            <person name="Liu Y."/>
            <person name="Xu W."/>
            <person name="Pan J."/>
            <person name="Luo Z.H."/>
            <person name="Li M."/>
        </authorList>
    </citation>
    <scope>NUCLEOTIDE SEQUENCE [LARGE SCALE GENOMIC DNA]</scope>
    <source>
        <strain evidence="2">SpSt-1074</strain>
    </source>
</reference>
<dbReference type="AlphaFoldDB" id="A0A7J3VS85"/>
<dbReference type="SMART" id="SM00530">
    <property type="entry name" value="HTH_XRE"/>
    <property type="match status" value="1"/>
</dbReference>
<dbReference type="EMBL" id="DRXH01000045">
    <property type="protein sequence ID" value="HHM43900.1"/>
    <property type="molecule type" value="Genomic_DNA"/>
</dbReference>
<dbReference type="GO" id="GO:0003677">
    <property type="term" value="F:DNA binding"/>
    <property type="evidence" value="ECO:0007669"/>
    <property type="project" value="InterPro"/>
</dbReference>
<dbReference type="Gene3D" id="1.10.260.40">
    <property type="entry name" value="lambda repressor-like DNA-binding domains"/>
    <property type="match status" value="1"/>
</dbReference>
<dbReference type="PROSITE" id="PS50943">
    <property type="entry name" value="HTH_CROC1"/>
    <property type="match status" value="1"/>
</dbReference>
<dbReference type="InterPro" id="IPR010982">
    <property type="entry name" value="Lambda_DNA-bd_dom_sf"/>
</dbReference>
<dbReference type="InterPro" id="IPR001387">
    <property type="entry name" value="Cro/C1-type_HTH"/>
</dbReference>
<sequence>MNMAKPARSGKDVEVDYEYIDDLGRVVRREREKMGLSQAELANLVKTKETIIKKIEQGEFNPPLDLVKRLEKLFKISLLQVVVEEKPATKTSTAPATYTLEDLLKKQQQGEPR</sequence>
<name>A0A7J3VS85_CALS0</name>
<dbReference type="Pfam" id="PF01381">
    <property type="entry name" value="HTH_3"/>
    <property type="match status" value="1"/>
</dbReference>
<feature type="domain" description="HTH cro/C1-type" evidence="1">
    <location>
        <begin position="27"/>
        <end position="81"/>
    </location>
</feature>
<dbReference type="SUPFAM" id="SSF47413">
    <property type="entry name" value="lambda repressor-like DNA-binding domains"/>
    <property type="match status" value="1"/>
</dbReference>
<evidence type="ECO:0000313" key="2">
    <source>
        <dbReference type="EMBL" id="HHM43900.1"/>
    </source>
</evidence>
<accession>A0A7J3VS85</accession>
<protein>
    <submittedName>
        <fullName evidence="2">TIGR00270 family protein</fullName>
    </submittedName>
</protein>
<organism evidence="2">
    <name type="scientific">Caldiarchaeum subterraneum</name>
    <dbReference type="NCBI Taxonomy" id="311458"/>
    <lineage>
        <taxon>Archaea</taxon>
        <taxon>Nitrososphaerota</taxon>
        <taxon>Candidatus Caldarchaeales</taxon>
        <taxon>Candidatus Caldarchaeaceae</taxon>
        <taxon>Candidatus Caldarchaeum</taxon>
    </lineage>
</organism>
<proteinExistence type="predicted"/>